<evidence type="ECO:0008006" key="4">
    <source>
        <dbReference type="Google" id="ProtNLM"/>
    </source>
</evidence>
<dbReference type="GO" id="GO:0000009">
    <property type="term" value="F:alpha-1,6-mannosyltransferase activity"/>
    <property type="evidence" value="ECO:0007669"/>
    <property type="project" value="InterPro"/>
</dbReference>
<dbReference type="SUPFAM" id="SSF53448">
    <property type="entry name" value="Nucleotide-diphospho-sugar transferases"/>
    <property type="match status" value="1"/>
</dbReference>
<gene>
    <name evidence="2" type="ORF">AURANDRAFT_60578</name>
</gene>
<evidence type="ECO:0000313" key="3">
    <source>
        <dbReference type="Proteomes" id="UP000002729"/>
    </source>
</evidence>
<dbReference type="InterPro" id="IPR039367">
    <property type="entry name" value="Och1-like"/>
</dbReference>
<dbReference type="Pfam" id="PF04488">
    <property type="entry name" value="Gly_transf_sug"/>
    <property type="match status" value="1"/>
</dbReference>
<feature type="compositionally biased region" description="Acidic residues" evidence="1">
    <location>
        <begin position="1157"/>
        <end position="1170"/>
    </location>
</feature>
<dbReference type="EMBL" id="GL833120">
    <property type="protein sequence ID" value="EGB12620.1"/>
    <property type="molecule type" value="Genomic_DNA"/>
</dbReference>
<dbReference type="GO" id="GO:0000136">
    <property type="term" value="C:mannan polymerase complex"/>
    <property type="evidence" value="ECO:0007669"/>
    <property type="project" value="TreeGrafter"/>
</dbReference>
<dbReference type="InterPro" id="IPR007577">
    <property type="entry name" value="GlycoTrfase_DXD_sugar-bd_CS"/>
</dbReference>
<feature type="region of interest" description="Disordered" evidence="1">
    <location>
        <begin position="954"/>
        <end position="976"/>
    </location>
</feature>
<feature type="region of interest" description="Disordered" evidence="1">
    <location>
        <begin position="1157"/>
        <end position="1198"/>
    </location>
</feature>
<keyword evidence="3" id="KW-1185">Reference proteome</keyword>
<dbReference type="PANTHER" id="PTHR31834:SF1">
    <property type="entry name" value="INITIATION-SPECIFIC ALPHA-1,6-MANNOSYLTRANSFERASE"/>
    <property type="match status" value="1"/>
</dbReference>
<name>F0XVL3_AURAN</name>
<evidence type="ECO:0000313" key="2">
    <source>
        <dbReference type="EMBL" id="EGB12620.1"/>
    </source>
</evidence>
<dbReference type="GO" id="GO:0006487">
    <property type="term" value="P:protein N-linked glycosylation"/>
    <property type="evidence" value="ECO:0007669"/>
    <property type="project" value="TreeGrafter"/>
</dbReference>
<dbReference type="Gene3D" id="3.90.550.20">
    <property type="match status" value="1"/>
</dbReference>
<dbReference type="KEGG" id="aaf:AURANDRAFT_60578"/>
<dbReference type="InParanoid" id="F0XVL3"/>
<protein>
    <recommendedName>
        <fullName evidence="4">Alpha 1,4-glycosyltransferase domain-containing protein</fullName>
    </recommendedName>
</protein>
<organism evidence="3">
    <name type="scientific">Aureococcus anophagefferens</name>
    <name type="common">Harmful bloom alga</name>
    <dbReference type="NCBI Taxonomy" id="44056"/>
    <lineage>
        <taxon>Eukaryota</taxon>
        <taxon>Sar</taxon>
        <taxon>Stramenopiles</taxon>
        <taxon>Ochrophyta</taxon>
        <taxon>Pelagophyceae</taxon>
        <taxon>Pelagomonadales</taxon>
        <taxon>Pelagomonadaceae</taxon>
        <taxon>Aureococcus</taxon>
    </lineage>
</organism>
<dbReference type="GeneID" id="20223072"/>
<reference evidence="2 3" key="1">
    <citation type="journal article" date="2011" name="Proc. Natl. Acad. Sci. U.S.A.">
        <title>Niche of harmful alga Aureococcus anophagefferens revealed through ecogenomics.</title>
        <authorList>
            <person name="Gobler C.J."/>
            <person name="Berry D.L."/>
            <person name="Dyhrman S.T."/>
            <person name="Wilhelm S.W."/>
            <person name="Salamov A."/>
            <person name="Lobanov A.V."/>
            <person name="Zhang Y."/>
            <person name="Collier J.L."/>
            <person name="Wurch L.L."/>
            <person name="Kustka A.B."/>
            <person name="Dill B.D."/>
            <person name="Shah M."/>
            <person name="VerBerkmoes N.C."/>
            <person name="Kuo A."/>
            <person name="Terry A."/>
            <person name="Pangilinan J."/>
            <person name="Lindquist E.A."/>
            <person name="Lucas S."/>
            <person name="Paulsen I.T."/>
            <person name="Hattenrath-Lehmann T.K."/>
            <person name="Talmage S.C."/>
            <person name="Walker E.A."/>
            <person name="Koch F."/>
            <person name="Burson A.M."/>
            <person name="Marcoval M.A."/>
            <person name="Tang Y.Z."/>
            <person name="Lecleir G.R."/>
            <person name="Coyne K.J."/>
            <person name="Berg G.M."/>
            <person name="Bertrand E.M."/>
            <person name="Saito M.A."/>
            <person name="Gladyshev V.N."/>
            <person name="Grigoriev I.V."/>
        </authorList>
    </citation>
    <scope>NUCLEOTIDE SEQUENCE [LARGE SCALE GENOMIC DNA]</scope>
    <source>
        <strain evidence="3">CCMP 1984</strain>
    </source>
</reference>
<dbReference type="InterPro" id="IPR029044">
    <property type="entry name" value="Nucleotide-diphossugar_trans"/>
</dbReference>
<sequence length="1563" mass="165479">MPPGGGGVRGARGAAEAPREAALARACAQRWALPDVRRGAGSGAARVAPGGSALLLFVHFEDEVAGGRRQAWAARREASRLAALLAAHGGGRVAVAGTGLDYYEKRRDLALGGAAAFVAVGGAVNATSRPRYDEARARNAALRRARDLAARGGLRIAGVVFASARAAWCAEDALRLAATLSSRGAAGADVACAAALDERADGAPGAKLRGDSLGAGGRGLFFRFAPKGIDDRYEQTCDGALRPPSQPGAPRDNWSGDLVPRVGGAPKAAHGGAAVWPALVFSCWSPLTAVNARHLFGELSLDDDAARGFRPAAVPALKFRVAVRHMGECDAPAPVMLVLDVHRRVQSSIYGGKAVVIYDGAAAVAPAPDGGAALGRRRAPLAPNRSDAALRLFGDFPAAAPKHVRCCGEEEDPGGCVWRPTLLERTEGSGTAEALERAAAQQEAAVLRGEASWIERREGKKVRRDPAEALARLRDAAREEDVPEDPRDAFRRSWARKRRARGRRVLGEEEPSSRDAKNLRSAILEEIVRRREVEIAALKNAEADPLYVADLGDDDGAKRLKAEAKAAFTRIVTLPKVIPANATAPWASAIPRVIFQTFRSRSVPFRLHEAVMSWSRANPAYEHRIFDDDDMGAFVVETFGWDSREIRALNAAPSGARLRAQRADLFRYLVIHAHGGVYADADSVCVRPLDAWLDADEDRLVVALNGPPRFDVSQWAFAAPPGHRVLAAAAALAVDNLLRSSGNLPRKRGAKKAGAFPKNFTARPPNVVPVFRGLRRVFREDPPAALAASEPALAAAAARDRETKGGYDVEARWECPVANVNQIGDEGLTGPPVLQAALEAVAYADAGVGAKLKLPTVLLSSDERLQFTRKDGSPDPAVARATANRPLSLGERFAVRAAFRELVSLRPPEFGAAINSKYADEQSYKDDLATAGVKHWSDAWAEYDMGIYNILNPQTPPTPNPTPEVPETPAPTLAPVGREDLGRQLDAILESARRARERRESAERGVEALWAPASATTSSLRLALSNVEVALTLLRERGRYFVAAEECAGLLRAAPPEDDNGRDAYTTALTRCVEARAFLAERTSSFAGAKDELRRVDAVLAAALDGVRAALAARADRFGDAALLRDGKWRAAAAADDEDARAAWLWGACAVVAGADDDDDDARNSDDDDAPDHLEPLRTATTGGSSPRRRRSGDGPRVALAKAYGTARRTRGEGAVRAYLDAAPPPRHDVPYGLGSHGLLRTYAFCRAGLAGERSAARALARGALGGAAPREALAAAAAAPYLDLLKRSSRRALAAIASAPGARGDDGSVAARREAARCALDLLLRHRASAERPLRKACKQLDRSLLPRLDELAADLTQGAVDALRAALDAVAGDGSADGDALALAGAAAACVRRLLAPPTRAAFSLLRLAPGGAPPPWARDAPGRRAALSASMVAAADARDALLCLRAVSSDFGYAALKGADARRAAAAAESPRRPTLRGAAKAVIATTADLKRLVADPWEAFYARNAHRPFSSKHQDKYTRWAPSLVDAALDRCFDPGRATAPRRPSTHWAGAAAQAALPP</sequence>
<feature type="region of interest" description="Disordered" evidence="1">
    <location>
        <begin position="1540"/>
        <end position="1563"/>
    </location>
</feature>
<dbReference type="OrthoDB" id="3647at2759"/>
<evidence type="ECO:0000256" key="1">
    <source>
        <dbReference type="SAM" id="MobiDB-lite"/>
    </source>
</evidence>
<dbReference type="RefSeq" id="XP_009032283.1">
    <property type="nucleotide sequence ID" value="XM_009034035.1"/>
</dbReference>
<proteinExistence type="predicted"/>
<dbReference type="PANTHER" id="PTHR31834">
    <property type="entry name" value="INITIATION-SPECIFIC ALPHA-1,6-MANNOSYLTRANSFERASE"/>
    <property type="match status" value="1"/>
</dbReference>
<feature type="compositionally biased region" description="Pro residues" evidence="1">
    <location>
        <begin position="954"/>
        <end position="969"/>
    </location>
</feature>
<dbReference type="Proteomes" id="UP000002729">
    <property type="component" value="Unassembled WGS sequence"/>
</dbReference>
<accession>F0XVL3</accession>
<feature type="compositionally biased region" description="Low complexity" evidence="1">
    <location>
        <begin position="1553"/>
        <end position="1563"/>
    </location>
</feature>